<dbReference type="Proteomes" id="UP000276634">
    <property type="component" value="Unassembled WGS sequence"/>
</dbReference>
<comment type="subcellular location">
    <subcellularLocation>
        <location evidence="6">Cytoplasm</location>
    </subcellularLocation>
</comment>
<keyword evidence="3 6" id="KW-0489">Methyltransferase</keyword>
<comment type="catalytic activity">
    <reaction evidence="6">
        <text>L-lysyl-[protein] + 3 S-adenosyl-L-methionine = N(6),N(6),N(6)-trimethyl-L-lysyl-[protein] + 3 S-adenosyl-L-homocysteine + 3 H(+)</text>
        <dbReference type="Rhea" id="RHEA:54192"/>
        <dbReference type="Rhea" id="RHEA-COMP:9752"/>
        <dbReference type="Rhea" id="RHEA-COMP:13826"/>
        <dbReference type="ChEBI" id="CHEBI:15378"/>
        <dbReference type="ChEBI" id="CHEBI:29969"/>
        <dbReference type="ChEBI" id="CHEBI:57856"/>
        <dbReference type="ChEBI" id="CHEBI:59789"/>
        <dbReference type="ChEBI" id="CHEBI:61961"/>
    </reaction>
</comment>
<dbReference type="RefSeq" id="WP_123402003.1">
    <property type="nucleotide sequence ID" value="NZ_RJVI01000003.1"/>
</dbReference>
<dbReference type="Gene3D" id="3.40.50.150">
    <property type="entry name" value="Vaccinia Virus protein VP39"/>
    <property type="match status" value="1"/>
</dbReference>
<gene>
    <name evidence="6" type="primary">prmA</name>
    <name evidence="7" type="ORF">EDC57_2264</name>
</gene>
<proteinExistence type="inferred from homology"/>
<dbReference type="PANTHER" id="PTHR43648:SF1">
    <property type="entry name" value="ELECTRON TRANSFER FLAVOPROTEIN BETA SUBUNIT LYSINE METHYLTRANSFERASE"/>
    <property type="match status" value="1"/>
</dbReference>
<protein>
    <recommendedName>
        <fullName evidence="6">Ribosomal protein L11 methyltransferase</fullName>
        <shortName evidence="6">L11 Mtase</shortName>
        <ecNumber evidence="6">2.1.1.-</ecNumber>
    </recommendedName>
</protein>
<keyword evidence="8" id="KW-1185">Reference proteome</keyword>
<evidence type="ECO:0000256" key="2">
    <source>
        <dbReference type="ARBA" id="ARBA00022490"/>
    </source>
</evidence>
<dbReference type="PANTHER" id="PTHR43648">
    <property type="entry name" value="ELECTRON TRANSFER FLAVOPROTEIN BETA SUBUNIT LYSINE METHYLTRANSFERASE"/>
    <property type="match status" value="1"/>
</dbReference>
<dbReference type="GO" id="GO:0032259">
    <property type="term" value="P:methylation"/>
    <property type="evidence" value="ECO:0007669"/>
    <property type="project" value="UniProtKB-KW"/>
</dbReference>
<comment type="similarity">
    <text evidence="1 6">Belongs to the methyltransferase superfamily. PrmA family.</text>
</comment>
<dbReference type="GO" id="GO:0005829">
    <property type="term" value="C:cytosol"/>
    <property type="evidence" value="ECO:0007669"/>
    <property type="project" value="TreeGrafter"/>
</dbReference>
<keyword evidence="2 6" id="KW-0963">Cytoplasm</keyword>
<comment type="function">
    <text evidence="6">Methylates ribosomal protein L11.</text>
</comment>
<keyword evidence="5 6" id="KW-0949">S-adenosyl-L-methionine</keyword>
<dbReference type="Pfam" id="PF06325">
    <property type="entry name" value="PrmA"/>
    <property type="match status" value="1"/>
</dbReference>
<dbReference type="InterPro" id="IPR050078">
    <property type="entry name" value="Ribosomal_L11_MeTrfase_PrmA"/>
</dbReference>
<dbReference type="GO" id="GO:0016279">
    <property type="term" value="F:protein-lysine N-methyltransferase activity"/>
    <property type="evidence" value="ECO:0007669"/>
    <property type="project" value="TreeGrafter"/>
</dbReference>
<dbReference type="InterPro" id="IPR029063">
    <property type="entry name" value="SAM-dependent_MTases_sf"/>
</dbReference>
<accession>A0A3N1XSF5</accession>
<keyword evidence="4 6" id="KW-0808">Transferase</keyword>
<organism evidence="7 8">
    <name type="scientific">Inmirania thermothiophila</name>
    <dbReference type="NCBI Taxonomy" id="1750597"/>
    <lineage>
        <taxon>Bacteria</taxon>
        <taxon>Pseudomonadati</taxon>
        <taxon>Pseudomonadota</taxon>
        <taxon>Gammaproteobacteria</taxon>
        <taxon>Chromatiales</taxon>
        <taxon>Ectothiorhodospiraceae</taxon>
        <taxon>Inmirania</taxon>
    </lineage>
</organism>
<evidence type="ECO:0000313" key="7">
    <source>
        <dbReference type="EMBL" id="ROR29593.1"/>
    </source>
</evidence>
<comment type="caution">
    <text evidence="7">The sequence shown here is derived from an EMBL/GenBank/DDBJ whole genome shotgun (WGS) entry which is preliminary data.</text>
</comment>
<name>A0A3N1XSF5_9GAMM</name>
<sequence>MGWWDLVVTAPAGRAGALAARLEALGAAAVSLADAADDPVYEPPPGAAPLWRATAVHALAASREEAVRLADALAPELTAEEAAGLRIEALPERDWVRAWMEDFRPMRFGRRLWVCPSTEPPPPPPAVAVVLDPGLAFGTGTHPSTALCLEWLDAAELAGRRVVDYGCGSGILAVAAARLGAAEVLAVDIDPQALAATRANAERNGVAGRIRTLPADAPLPAGAADVVLANILANTLVALAPRLTALLAPDGVLVLAGVLEGQAGEVAAAYPALRFRRAVREGWARLDGMR</sequence>
<evidence type="ECO:0000256" key="3">
    <source>
        <dbReference type="ARBA" id="ARBA00022603"/>
    </source>
</evidence>
<feature type="binding site" evidence="6">
    <location>
        <position position="166"/>
    </location>
    <ligand>
        <name>S-adenosyl-L-methionine</name>
        <dbReference type="ChEBI" id="CHEBI:59789"/>
    </ligand>
</feature>
<feature type="binding site" evidence="6">
    <location>
        <position position="230"/>
    </location>
    <ligand>
        <name>S-adenosyl-L-methionine</name>
        <dbReference type="ChEBI" id="CHEBI:59789"/>
    </ligand>
</feature>
<feature type="binding site" evidence="6">
    <location>
        <position position="145"/>
    </location>
    <ligand>
        <name>S-adenosyl-L-methionine</name>
        <dbReference type="ChEBI" id="CHEBI:59789"/>
    </ligand>
</feature>
<feature type="binding site" evidence="6">
    <location>
        <position position="188"/>
    </location>
    <ligand>
        <name>S-adenosyl-L-methionine</name>
        <dbReference type="ChEBI" id="CHEBI:59789"/>
    </ligand>
</feature>
<evidence type="ECO:0000256" key="5">
    <source>
        <dbReference type="ARBA" id="ARBA00022691"/>
    </source>
</evidence>
<dbReference type="AlphaFoldDB" id="A0A3N1XSF5"/>
<evidence type="ECO:0000313" key="8">
    <source>
        <dbReference type="Proteomes" id="UP000276634"/>
    </source>
</evidence>
<dbReference type="GO" id="GO:0005840">
    <property type="term" value="C:ribosome"/>
    <property type="evidence" value="ECO:0007669"/>
    <property type="project" value="UniProtKB-KW"/>
</dbReference>
<dbReference type="EMBL" id="RJVI01000003">
    <property type="protein sequence ID" value="ROR29593.1"/>
    <property type="molecule type" value="Genomic_DNA"/>
</dbReference>
<dbReference type="CDD" id="cd02440">
    <property type="entry name" value="AdoMet_MTases"/>
    <property type="match status" value="1"/>
</dbReference>
<dbReference type="InterPro" id="IPR004498">
    <property type="entry name" value="Ribosomal_PrmA_MeTrfase"/>
</dbReference>
<dbReference type="EC" id="2.1.1.-" evidence="6"/>
<keyword evidence="7" id="KW-0689">Ribosomal protein</keyword>
<dbReference type="PIRSF" id="PIRSF000401">
    <property type="entry name" value="RPL11_MTase"/>
    <property type="match status" value="1"/>
</dbReference>
<evidence type="ECO:0000256" key="4">
    <source>
        <dbReference type="ARBA" id="ARBA00022679"/>
    </source>
</evidence>
<keyword evidence="7" id="KW-0687">Ribonucleoprotein</keyword>
<dbReference type="OrthoDB" id="9785995at2"/>
<dbReference type="HAMAP" id="MF_00735">
    <property type="entry name" value="Methyltr_PrmA"/>
    <property type="match status" value="1"/>
</dbReference>
<evidence type="ECO:0000256" key="6">
    <source>
        <dbReference type="HAMAP-Rule" id="MF_00735"/>
    </source>
</evidence>
<dbReference type="SUPFAM" id="SSF53335">
    <property type="entry name" value="S-adenosyl-L-methionine-dependent methyltransferases"/>
    <property type="match status" value="1"/>
</dbReference>
<dbReference type="NCBIfam" id="TIGR00406">
    <property type="entry name" value="prmA"/>
    <property type="match status" value="1"/>
</dbReference>
<reference evidence="7 8" key="1">
    <citation type="submission" date="2018-11" db="EMBL/GenBank/DDBJ databases">
        <title>Genomic Encyclopedia of Type Strains, Phase IV (KMG-IV): sequencing the most valuable type-strain genomes for metagenomic binning, comparative biology and taxonomic classification.</title>
        <authorList>
            <person name="Goeker M."/>
        </authorList>
    </citation>
    <scope>NUCLEOTIDE SEQUENCE [LARGE SCALE GENOMIC DNA]</scope>
    <source>
        <strain evidence="7 8">DSM 100275</strain>
    </source>
</reference>
<evidence type="ECO:0000256" key="1">
    <source>
        <dbReference type="ARBA" id="ARBA00009741"/>
    </source>
</evidence>